<keyword evidence="1" id="KW-1133">Transmembrane helix</keyword>
<reference evidence="2" key="1">
    <citation type="submission" date="2016-02" db="EMBL/GenBank/DDBJ databases">
        <title>Draft genome sequence for Clostridium paradoxum JW-YL-7.</title>
        <authorList>
            <person name="Utturkar S.M."/>
            <person name="Lancaster A."/>
            <person name="Poole F.L."/>
            <person name="Adams M.W."/>
            <person name="Brown S.D."/>
        </authorList>
    </citation>
    <scope>NUCLEOTIDE SEQUENCE [LARGE SCALE GENOMIC DNA]</scope>
    <source>
        <strain evidence="2">JW-YL-7</strain>
    </source>
</reference>
<organism evidence="2">
    <name type="scientific">Alkalithermobacter thermoalcaliphilus JW-YL-7 = DSM 7308</name>
    <dbReference type="NCBI Taxonomy" id="1121328"/>
    <lineage>
        <taxon>Bacteria</taxon>
        <taxon>Bacillati</taxon>
        <taxon>Bacillota</taxon>
        <taxon>Clostridia</taxon>
        <taxon>Peptostreptococcales</taxon>
        <taxon>Tepidibacteraceae</taxon>
        <taxon>Alkalithermobacter</taxon>
    </lineage>
</organism>
<keyword evidence="4" id="KW-1185">Reference proteome</keyword>
<feature type="transmembrane region" description="Helical" evidence="1">
    <location>
        <begin position="30"/>
        <end position="51"/>
    </location>
</feature>
<keyword evidence="1" id="KW-0812">Transmembrane</keyword>
<evidence type="ECO:0000256" key="1">
    <source>
        <dbReference type="SAM" id="Phobius"/>
    </source>
</evidence>
<evidence type="ECO:0000313" key="3">
    <source>
        <dbReference type="EMBL" id="SHK92539.1"/>
    </source>
</evidence>
<keyword evidence="1" id="KW-0472">Membrane</keyword>
<proteinExistence type="predicted"/>
<name>A0A150FNH1_CLOPD</name>
<dbReference type="AlphaFoldDB" id="A0A150FNH1"/>
<dbReference type="Proteomes" id="UP000323392">
    <property type="component" value="Unassembled WGS sequence"/>
</dbReference>
<dbReference type="STRING" id="1121328.JWYL7_0236"/>
<gene>
    <name evidence="2" type="ORF">JWYL7_0236</name>
    <name evidence="3" type="ORF">SAMN05661008_01150</name>
</gene>
<feature type="transmembrane region" description="Helical" evidence="1">
    <location>
        <begin position="6"/>
        <end position="23"/>
    </location>
</feature>
<evidence type="ECO:0000313" key="4">
    <source>
        <dbReference type="Proteomes" id="UP000323392"/>
    </source>
</evidence>
<dbReference type="EMBL" id="LSFY01000001">
    <property type="protein sequence ID" value="KXZ39161.1"/>
    <property type="molecule type" value="Genomic_DNA"/>
</dbReference>
<reference evidence="3 4" key="2">
    <citation type="submission" date="2016-11" db="EMBL/GenBank/DDBJ databases">
        <authorList>
            <person name="Varghese N."/>
            <person name="Submissions S."/>
        </authorList>
    </citation>
    <scope>NUCLEOTIDE SEQUENCE [LARGE SCALE GENOMIC DNA]</scope>
    <source>
        <strain evidence="3 4">DSM 7308</strain>
    </source>
</reference>
<comment type="caution">
    <text evidence="2">The sequence shown here is derived from an EMBL/GenBank/DDBJ whole genome shotgun (WGS) entry which is preliminary data.</text>
</comment>
<accession>A0A150FNH1</accession>
<sequence length="264" mass="31401">MPIWLFVFLTLYIPPLMVILMWRNFRKRRYIYGSVYIILATIMIITVLNLATKSESVQMNQKKVQIEKDIEDIKEDKEHVEVVVIEEDKDIYTEEKKEDKSEEIQEKEEIEIVEEINQVVSKTQTEIFEEFYEKLKEIDKRGLDELKKAYSVVEDIKNSKLNLRHLYNIGKKAKMECEIIEIELKKLKVPDSLDKDIREILISAKNDLQIAYYLRGKALENGLKLLDGKNPKYMIKLQQLFRSSDEYVVKCREKINKAKEMLRD</sequence>
<dbReference type="Proteomes" id="UP000092605">
    <property type="component" value="Unassembled WGS sequence"/>
</dbReference>
<dbReference type="EMBL" id="FRBG01000007">
    <property type="protein sequence ID" value="SHK92539.1"/>
    <property type="molecule type" value="Genomic_DNA"/>
</dbReference>
<dbReference type="RefSeq" id="WP_066067844.1">
    <property type="nucleotide sequence ID" value="NZ_FRBG01000007.1"/>
</dbReference>
<dbReference type="PATRIC" id="fig|1121328.3.peg.235"/>
<protein>
    <submittedName>
        <fullName evidence="2">Uncharacterized protein</fullName>
    </submittedName>
</protein>
<evidence type="ECO:0000313" key="2">
    <source>
        <dbReference type="EMBL" id="KXZ39161.1"/>
    </source>
</evidence>